<dbReference type="InterPro" id="IPR003660">
    <property type="entry name" value="HAMP_dom"/>
</dbReference>
<comment type="catalytic activity">
    <reaction evidence="1">
        <text>ATP + protein L-histidine = ADP + protein N-phospho-L-histidine.</text>
        <dbReference type="EC" id="2.7.13.3"/>
    </reaction>
</comment>
<name>D0BNK1_9LACT</name>
<protein>
    <recommendedName>
        <fullName evidence="3">histidine kinase</fullName>
        <ecNumber evidence="3">2.7.13.3</ecNumber>
    </recommendedName>
</protein>
<dbReference type="STRING" id="626369.HMPREF0446_01536"/>
<dbReference type="PROSITE" id="PS50109">
    <property type="entry name" value="HIS_KIN"/>
    <property type="match status" value="1"/>
</dbReference>
<feature type="transmembrane region" description="Helical" evidence="15">
    <location>
        <begin position="6"/>
        <end position="29"/>
    </location>
</feature>
<dbReference type="InterPro" id="IPR004358">
    <property type="entry name" value="Sig_transdc_His_kin-like_C"/>
</dbReference>
<keyword evidence="11 15" id="KW-1133">Transmembrane helix</keyword>
<dbReference type="SMART" id="SM00387">
    <property type="entry name" value="HATPase_c"/>
    <property type="match status" value="1"/>
</dbReference>
<evidence type="ECO:0000259" key="17">
    <source>
        <dbReference type="PROSITE" id="PS50885"/>
    </source>
</evidence>
<evidence type="ECO:0000256" key="14">
    <source>
        <dbReference type="SAM" id="Coils"/>
    </source>
</evidence>
<keyword evidence="6" id="KW-0808">Transferase</keyword>
<sequence length="468" mass="53290">MKYFYQQLVGFLSVVLVSVVVCGLLFYNVMTNKIFMQRSQQLFGYAKAILVNDLTAEQINSSLSLLKDEHLGVAIFDKENKMTYPATVLNVKSSLSDDELQHLQDGSAINMKQTKHNFVGEAADLVTIYYPIFNNQTYNGFLAISSPLSRIETEMAELRNSILVGFSSAAVAGVILSVLFANYQTRRINRLRKATHEIAEGNYDISLPTQKRDEFDDLVMDFNKMAESLQKSEQEIERQENLRRQLMMDVAHEMRTPLTTMNGLLEGLIHHMIPESRRERSLELITNETQRLIRLVNENLDYEKIRSDQIVLVKQNFSGAEALQNVVDQLQELAKNKGNDLRCECPEDFKVYADYDRFIQILVNMTKNANQFTDKGHILIKGWNEESNAIVQIIDDGIGISKKEVEAIWERFYKADVSRKSTKYGESGIGLAIVHSLMNSHHGTIQTESEIGEGTTFTLTFPGKEEKE</sequence>
<evidence type="ECO:0000256" key="9">
    <source>
        <dbReference type="ARBA" id="ARBA00022777"/>
    </source>
</evidence>
<keyword evidence="5" id="KW-0597">Phosphoprotein</keyword>
<evidence type="ECO:0000256" key="15">
    <source>
        <dbReference type="SAM" id="Phobius"/>
    </source>
</evidence>
<feature type="domain" description="Histidine kinase" evidence="16">
    <location>
        <begin position="249"/>
        <end position="465"/>
    </location>
</feature>
<dbReference type="Gene3D" id="6.10.340.10">
    <property type="match status" value="1"/>
</dbReference>
<dbReference type="GO" id="GO:0005524">
    <property type="term" value="F:ATP binding"/>
    <property type="evidence" value="ECO:0007669"/>
    <property type="project" value="UniProtKB-KW"/>
</dbReference>
<evidence type="ECO:0000256" key="12">
    <source>
        <dbReference type="ARBA" id="ARBA00023012"/>
    </source>
</evidence>
<keyword evidence="13 15" id="KW-0472">Membrane</keyword>
<keyword evidence="10" id="KW-0067">ATP-binding</keyword>
<dbReference type="FunFam" id="3.30.565.10:FF:000006">
    <property type="entry name" value="Sensor histidine kinase WalK"/>
    <property type="match status" value="1"/>
</dbReference>
<evidence type="ECO:0000313" key="19">
    <source>
        <dbReference type="Proteomes" id="UP000002939"/>
    </source>
</evidence>
<dbReference type="PANTHER" id="PTHR45528">
    <property type="entry name" value="SENSOR HISTIDINE KINASE CPXA"/>
    <property type="match status" value="1"/>
</dbReference>
<keyword evidence="4" id="KW-1003">Cell membrane</keyword>
<dbReference type="CDD" id="cd00082">
    <property type="entry name" value="HisKA"/>
    <property type="match status" value="1"/>
</dbReference>
<keyword evidence="12" id="KW-0902">Two-component regulatory system</keyword>
<evidence type="ECO:0000256" key="11">
    <source>
        <dbReference type="ARBA" id="ARBA00022989"/>
    </source>
</evidence>
<dbReference type="SUPFAM" id="SSF47384">
    <property type="entry name" value="Homodimeric domain of signal transducing histidine kinase"/>
    <property type="match status" value="1"/>
</dbReference>
<evidence type="ECO:0000256" key="10">
    <source>
        <dbReference type="ARBA" id="ARBA00022840"/>
    </source>
</evidence>
<dbReference type="SMART" id="SM00304">
    <property type="entry name" value="HAMP"/>
    <property type="match status" value="1"/>
</dbReference>
<dbReference type="SUPFAM" id="SSF158472">
    <property type="entry name" value="HAMP domain-like"/>
    <property type="match status" value="1"/>
</dbReference>
<dbReference type="InterPro" id="IPR005467">
    <property type="entry name" value="His_kinase_dom"/>
</dbReference>
<dbReference type="InterPro" id="IPR050398">
    <property type="entry name" value="HssS/ArlS-like"/>
</dbReference>
<feature type="coiled-coil region" evidence="14">
    <location>
        <begin position="222"/>
        <end position="249"/>
    </location>
</feature>
<reference evidence="18" key="1">
    <citation type="submission" date="2009-09" db="EMBL/GenBank/DDBJ databases">
        <authorList>
            <consortium name="The Broad Institute Genome Sequencing Platform"/>
            <person name="Ward D."/>
            <person name="Feldgarden M."/>
            <person name="Earl A."/>
            <person name="Young S.K."/>
            <person name="Zeng Q."/>
            <person name="Koehrsen M."/>
            <person name="Alvarado L."/>
            <person name="Berlin A."/>
            <person name="Bochicchio J."/>
            <person name="Borenstein D."/>
            <person name="Chapman S.B."/>
            <person name="Chen Z."/>
            <person name="Engels R."/>
            <person name="Freedman E."/>
            <person name="Gellesch M."/>
            <person name="Goldberg J."/>
            <person name="Griggs A."/>
            <person name="Gujja S."/>
            <person name="Heilman E."/>
            <person name="Heiman D."/>
            <person name="Hepburn T."/>
            <person name="Howarth C."/>
            <person name="Jen D."/>
            <person name="Larson L."/>
            <person name="Lewis B."/>
            <person name="Mehta T."/>
            <person name="Park D."/>
            <person name="Pearson M."/>
            <person name="Roberts A."/>
            <person name="Saif S."/>
            <person name="Shea T."/>
            <person name="Shenoy N."/>
            <person name="Sisk P."/>
            <person name="Stolte C."/>
            <person name="Sykes S."/>
            <person name="Thomson T."/>
            <person name="Walk T."/>
            <person name="White J."/>
            <person name="Yandava C."/>
            <person name="Sibley C.D."/>
            <person name="Field T.R."/>
            <person name="Grinwis M."/>
            <person name="Eshaghurshan C.S."/>
            <person name="Surette M.G."/>
            <person name="Haas B."/>
            <person name="Nusbaum C."/>
            <person name="Birren B."/>
        </authorList>
    </citation>
    <scope>NUCLEOTIDE SEQUENCE [LARGE SCALE GENOMIC DNA]</scope>
    <source>
        <strain evidence="18">ATCC 700633</strain>
    </source>
</reference>
<dbReference type="Pfam" id="PF00672">
    <property type="entry name" value="HAMP"/>
    <property type="match status" value="1"/>
</dbReference>
<dbReference type="PRINTS" id="PR00344">
    <property type="entry name" value="BCTRLSENSOR"/>
</dbReference>
<dbReference type="Gene3D" id="3.30.565.10">
    <property type="entry name" value="Histidine kinase-like ATPase, C-terminal domain"/>
    <property type="match status" value="1"/>
</dbReference>
<reference evidence="18" key="2">
    <citation type="submission" date="2011-10" db="EMBL/GenBank/DDBJ databases">
        <title>The Genome Sequence of Granulicatella elegans ATCC 700633.</title>
        <authorList>
            <consortium name="The Broad Institute Genome Sequencing Platform"/>
            <consortium name="The Broad Institute Genome Sequencing Center for Infectious Disease"/>
            <person name="Earl A."/>
            <person name="Ward D."/>
            <person name="Feldgarden M."/>
            <person name="Gevers D."/>
            <person name="Sibley C.D."/>
            <person name="Field T.R."/>
            <person name="Grinwis M."/>
            <person name="Eshaghurshan C.S."/>
            <person name="Surette M.G."/>
            <person name="Young S.K."/>
            <person name="Zeng Q."/>
            <person name="Gargeya S."/>
            <person name="Fitzgerald M."/>
            <person name="Haas B."/>
            <person name="Abouelleil A."/>
            <person name="Alvarado L."/>
            <person name="Arachchi H.M."/>
            <person name="Berlin A."/>
            <person name="Brown A."/>
            <person name="Chapman S.B."/>
            <person name="Chen Z."/>
            <person name="Dunbar C."/>
            <person name="Freedman E."/>
            <person name="Gearin G."/>
            <person name="Goldberg J."/>
            <person name="Griggs A."/>
            <person name="Gujja S."/>
            <person name="Heiman D."/>
            <person name="Howarth C."/>
            <person name="Larson L."/>
            <person name="Lui A."/>
            <person name="MacDonald P.J.P."/>
            <person name="Montmayeur A."/>
            <person name="Murphy C."/>
            <person name="Neiman D."/>
            <person name="Pearson M."/>
            <person name="Priest M."/>
            <person name="Roberts A."/>
            <person name="Saif S."/>
            <person name="Shea T."/>
            <person name="Shenoy N."/>
            <person name="Sisk P."/>
            <person name="Stolte C."/>
            <person name="Sykes S."/>
            <person name="Wortman J."/>
            <person name="Nusbaum C."/>
            <person name="Birren B."/>
        </authorList>
    </citation>
    <scope>NUCLEOTIDE SEQUENCE [LARGE SCALE GENOMIC DNA]</scope>
    <source>
        <strain evidence="18">ATCC 700633</strain>
    </source>
</reference>
<dbReference type="EMBL" id="ACRF02000001">
    <property type="protein sequence ID" value="EEW92466.1"/>
    <property type="molecule type" value="Genomic_DNA"/>
</dbReference>
<dbReference type="AlphaFoldDB" id="D0BNK1"/>
<evidence type="ECO:0000256" key="7">
    <source>
        <dbReference type="ARBA" id="ARBA00022692"/>
    </source>
</evidence>
<keyword evidence="9" id="KW-0418">Kinase</keyword>
<dbReference type="InterPro" id="IPR003594">
    <property type="entry name" value="HATPase_dom"/>
</dbReference>
<dbReference type="SUPFAM" id="SSF55874">
    <property type="entry name" value="ATPase domain of HSP90 chaperone/DNA topoisomerase II/histidine kinase"/>
    <property type="match status" value="1"/>
</dbReference>
<evidence type="ECO:0000256" key="5">
    <source>
        <dbReference type="ARBA" id="ARBA00022553"/>
    </source>
</evidence>
<dbReference type="Pfam" id="PF02518">
    <property type="entry name" value="HATPase_c"/>
    <property type="match status" value="1"/>
</dbReference>
<dbReference type="InterPro" id="IPR036890">
    <property type="entry name" value="HATPase_C_sf"/>
</dbReference>
<feature type="transmembrane region" description="Helical" evidence="15">
    <location>
        <begin position="162"/>
        <end position="183"/>
    </location>
</feature>
<comment type="caution">
    <text evidence="18">The sequence shown here is derived from an EMBL/GenBank/DDBJ whole genome shotgun (WGS) entry which is preliminary data.</text>
</comment>
<evidence type="ECO:0000256" key="6">
    <source>
        <dbReference type="ARBA" id="ARBA00022679"/>
    </source>
</evidence>
<keyword evidence="14" id="KW-0175">Coiled coil</keyword>
<dbReference type="InterPro" id="IPR003661">
    <property type="entry name" value="HisK_dim/P_dom"/>
</dbReference>
<dbReference type="InterPro" id="IPR036097">
    <property type="entry name" value="HisK_dim/P_sf"/>
</dbReference>
<evidence type="ECO:0000256" key="8">
    <source>
        <dbReference type="ARBA" id="ARBA00022741"/>
    </source>
</evidence>
<dbReference type="SMART" id="SM00388">
    <property type="entry name" value="HisKA"/>
    <property type="match status" value="1"/>
</dbReference>
<evidence type="ECO:0000256" key="3">
    <source>
        <dbReference type="ARBA" id="ARBA00012438"/>
    </source>
</evidence>
<keyword evidence="7 15" id="KW-0812">Transmembrane</keyword>
<dbReference type="EC" id="2.7.13.3" evidence="3"/>
<dbReference type="PROSITE" id="PS50885">
    <property type="entry name" value="HAMP"/>
    <property type="match status" value="1"/>
</dbReference>
<dbReference type="eggNOG" id="COG2205">
    <property type="taxonomic scope" value="Bacteria"/>
</dbReference>
<dbReference type="GO" id="GO:0005886">
    <property type="term" value="C:plasma membrane"/>
    <property type="evidence" value="ECO:0007669"/>
    <property type="project" value="UniProtKB-SubCell"/>
</dbReference>
<accession>D0BNK1</accession>
<evidence type="ECO:0000256" key="2">
    <source>
        <dbReference type="ARBA" id="ARBA00004651"/>
    </source>
</evidence>
<evidence type="ECO:0000256" key="1">
    <source>
        <dbReference type="ARBA" id="ARBA00000085"/>
    </source>
</evidence>
<organism evidence="18 19">
    <name type="scientific">Granulicatella elegans ATCC 700633</name>
    <dbReference type="NCBI Taxonomy" id="626369"/>
    <lineage>
        <taxon>Bacteria</taxon>
        <taxon>Bacillati</taxon>
        <taxon>Bacillota</taxon>
        <taxon>Bacilli</taxon>
        <taxon>Lactobacillales</taxon>
        <taxon>Carnobacteriaceae</taxon>
        <taxon>Granulicatella</taxon>
    </lineage>
</organism>
<dbReference type="HOGENOM" id="CLU_000445_89_6_9"/>
<dbReference type="RefSeq" id="WP_006703812.1">
    <property type="nucleotide sequence ID" value="NZ_KI391971.1"/>
</dbReference>
<evidence type="ECO:0000256" key="13">
    <source>
        <dbReference type="ARBA" id="ARBA00023136"/>
    </source>
</evidence>
<comment type="subcellular location">
    <subcellularLocation>
        <location evidence="2">Cell membrane</location>
        <topology evidence="2">Multi-pass membrane protein</topology>
    </subcellularLocation>
</comment>
<evidence type="ECO:0000256" key="4">
    <source>
        <dbReference type="ARBA" id="ARBA00022475"/>
    </source>
</evidence>
<keyword evidence="19" id="KW-1185">Reference proteome</keyword>
<dbReference type="PANTHER" id="PTHR45528:SF1">
    <property type="entry name" value="SENSOR HISTIDINE KINASE CPXA"/>
    <property type="match status" value="1"/>
</dbReference>
<gene>
    <name evidence="18" type="ORF">HMPREF0446_01536</name>
</gene>
<dbReference type="GO" id="GO:0000155">
    <property type="term" value="F:phosphorelay sensor kinase activity"/>
    <property type="evidence" value="ECO:0007669"/>
    <property type="project" value="InterPro"/>
</dbReference>
<dbReference type="Gene3D" id="1.10.287.130">
    <property type="match status" value="1"/>
</dbReference>
<dbReference type="OrthoDB" id="3436at2"/>
<keyword evidence="8" id="KW-0547">Nucleotide-binding</keyword>
<proteinExistence type="predicted"/>
<dbReference type="Proteomes" id="UP000002939">
    <property type="component" value="Unassembled WGS sequence"/>
</dbReference>
<evidence type="ECO:0000259" key="16">
    <source>
        <dbReference type="PROSITE" id="PS50109"/>
    </source>
</evidence>
<dbReference type="Pfam" id="PF00512">
    <property type="entry name" value="HisKA"/>
    <property type="match status" value="1"/>
</dbReference>
<feature type="domain" description="HAMP" evidence="17">
    <location>
        <begin position="182"/>
        <end position="234"/>
    </location>
</feature>
<dbReference type="CDD" id="cd06225">
    <property type="entry name" value="HAMP"/>
    <property type="match status" value="1"/>
</dbReference>
<evidence type="ECO:0000313" key="18">
    <source>
        <dbReference type="EMBL" id="EEW92466.1"/>
    </source>
</evidence>